<evidence type="ECO:0000259" key="1">
    <source>
        <dbReference type="Pfam" id="PF00027"/>
    </source>
</evidence>
<dbReference type="InterPro" id="IPR014710">
    <property type="entry name" value="RmlC-like_jellyroll"/>
</dbReference>
<dbReference type="EMBL" id="JNHM01000164">
    <property type="protein sequence ID" value="KDS44311.1"/>
    <property type="molecule type" value="Genomic_DNA"/>
</dbReference>
<organism evidence="2 3">
    <name type="scientific">Phocaeicola vulgatus str. 3975 RP4</name>
    <dbReference type="NCBI Taxonomy" id="1339352"/>
    <lineage>
        <taxon>Bacteria</taxon>
        <taxon>Pseudomonadati</taxon>
        <taxon>Bacteroidota</taxon>
        <taxon>Bacteroidia</taxon>
        <taxon>Bacteroidales</taxon>
        <taxon>Bacteroidaceae</taxon>
        <taxon>Phocaeicola</taxon>
    </lineage>
</organism>
<dbReference type="InterPro" id="IPR000595">
    <property type="entry name" value="cNMP-bd_dom"/>
</dbReference>
<name>A0A069S525_PHOVU</name>
<feature type="domain" description="Cyclic nucleotide-binding" evidence="1">
    <location>
        <begin position="37"/>
        <end position="123"/>
    </location>
</feature>
<dbReference type="PATRIC" id="fig|1339352.3.peg.3985"/>
<dbReference type="InterPro" id="IPR018490">
    <property type="entry name" value="cNMP-bd_dom_sf"/>
</dbReference>
<sequence length="199" mass="23886">MRNNYISRRVLDELSKEYSIFFKEEEILYIERYTEVIELKRNEFLIHKDDQLEYLYFVESGILQCSITDQDEKGKEREIVHRFIGGLNMVCGTCDGVSRSIFDITAVANSKIWRMHKNHVDHLYCTSINFNHFSNLIYERAWRRDADRKQMMRTSDAKAKFTYLFNNERWILQNCPLKSVASYLNITPQTLSNIRRNFR</sequence>
<dbReference type="Pfam" id="PF00027">
    <property type="entry name" value="cNMP_binding"/>
    <property type="match status" value="1"/>
</dbReference>
<protein>
    <submittedName>
        <fullName evidence="2">Cyclic nucleotide-binding domain protein</fullName>
    </submittedName>
</protein>
<evidence type="ECO:0000313" key="2">
    <source>
        <dbReference type="EMBL" id="KDS44311.1"/>
    </source>
</evidence>
<evidence type="ECO:0000313" key="3">
    <source>
        <dbReference type="Proteomes" id="UP000027661"/>
    </source>
</evidence>
<dbReference type="SUPFAM" id="SSF51206">
    <property type="entry name" value="cAMP-binding domain-like"/>
    <property type="match status" value="1"/>
</dbReference>
<dbReference type="AlphaFoldDB" id="A0A069S525"/>
<proteinExistence type="predicted"/>
<dbReference type="RefSeq" id="WP_008668154.1">
    <property type="nucleotide sequence ID" value="NZ_JNHM01000164.1"/>
</dbReference>
<dbReference type="Gene3D" id="2.60.120.10">
    <property type="entry name" value="Jelly Rolls"/>
    <property type="match status" value="1"/>
</dbReference>
<accession>A0A069S525</accession>
<dbReference type="CDD" id="cd00038">
    <property type="entry name" value="CAP_ED"/>
    <property type="match status" value="1"/>
</dbReference>
<gene>
    <name evidence="2" type="ORF">M099_4255</name>
</gene>
<dbReference type="Proteomes" id="UP000027661">
    <property type="component" value="Unassembled WGS sequence"/>
</dbReference>
<comment type="caution">
    <text evidence="2">The sequence shown here is derived from an EMBL/GenBank/DDBJ whole genome shotgun (WGS) entry which is preliminary data.</text>
</comment>
<reference evidence="2 3" key="1">
    <citation type="submission" date="2014-04" db="EMBL/GenBank/DDBJ databases">
        <authorList>
            <person name="Sears C."/>
            <person name="Carroll K."/>
            <person name="Sack B.R."/>
            <person name="Qadri F."/>
            <person name="Myers L.L."/>
            <person name="Chung G.-T."/>
            <person name="Escheverria P."/>
            <person name="Fraser C.M."/>
            <person name="Sadzewicz L."/>
            <person name="Shefchek K.A."/>
            <person name="Tallon L."/>
            <person name="Das S.P."/>
            <person name="Daugherty S."/>
            <person name="Mongodin E.F."/>
        </authorList>
    </citation>
    <scope>NUCLEOTIDE SEQUENCE [LARGE SCALE GENOMIC DNA]</scope>
    <source>
        <strain evidence="2 3">3975 RP4</strain>
    </source>
</reference>